<dbReference type="Proteomes" id="UP000242913">
    <property type="component" value="Unassembled WGS sequence"/>
</dbReference>
<protein>
    <submittedName>
        <fullName evidence="1">Uncharacterized protein</fullName>
    </submittedName>
</protein>
<evidence type="ECO:0000313" key="1">
    <source>
        <dbReference type="EMBL" id="OZC05488.1"/>
    </source>
</evidence>
<keyword evidence="2" id="KW-1185">Reference proteome</keyword>
<reference evidence="1 2" key="1">
    <citation type="submission" date="2015-12" db="EMBL/GenBank/DDBJ databases">
        <title>Draft genome of the nematode, Onchocerca flexuosa.</title>
        <authorList>
            <person name="Mitreva M."/>
        </authorList>
    </citation>
    <scope>NUCLEOTIDE SEQUENCE [LARGE SCALE GENOMIC DNA]</scope>
    <source>
        <strain evidence="1">Red Deer</strain>
    </source>
</reference>
<dbReference type="OrthoDB" id="5800216at2759"/>
<name>A0A238BLU8_9BILA</name>
<gene>
    <name evidence="1" type="ORF">X798_07538</name>
</gene>
<proteinExistence type="predicted"/>
<feature type="non-terminal residue" evidence="1">
    <location>
        <position position="117"/>
    </location>
</feature>
<accession>A0A238BLU8</accession>
<sequence>MEDMVLGRVHGRMWSESSSVRSLYINRRKLITANQNDKPRKVYECPVVDCDFLTFASGMIDIHLSEKHRITNDSNTIQSTAFEGEYLVSAERNDEVGISNLSGELQTQNASVYSTIQ</sequence>
<organism evidence="1 2">
    <name type="scientific">Onchocerca flexuosa</name>
    <dbReference type="NCBI Taxonomy" id="387005"/>
    <lineage>
        <taxon>Eukaryota</taxon>
        <taxon>Metazoa</taxon>
        <taxon>Ecdysozoa</taxon>
        <taxon>Nematoda</taxon>
        <taxon>Chromadorea</taxon>
        <taxon>Rhabditida</taxon>
        <taxon>Spirurina</taxon>
        <taxon>Spiruromorpha</taxon>
        <taxon>Filarioidea</taxon>
        <taxon>Onchocercidae</taxon>
        <taxon>Onchocerca</taxon>
    </lineage>
</organism>
<dbReference type="AlphaFoldDB" id="A0A238BLU8"/>
<evidence type="ECO:0000313" key="2">
    <source>
        <dbReference type="Proteomes" id="UP000242913"/>
    </source>
</evidence>
<dbReference type="EMBL" id="KZ270980">
    <property type="protein sequence ID" value="OZC05488.1"/>
    <property type="molecule type" value="Genomic_DNA"/>
</dbReference>